<evidence type="ECO:0000259" key="4">
    <source>
        <dbReference type="PROSITE" id="PS50215"/>
    </source>
</evidence>
<reference evidence="5 6" key="1">
    <citation type="submission" date="2020-08" db="EMBL/GenBank/DDBJ databases">
        <authorList>
            <person name="Koutsovoulos G."/>
            <person name="Danchin GJ E."/>
        </authorList>
    </citation>
    <scope>NUCLEOTIDE SEQUENCE [LARGE SCALE GENOMIC DNA]</scope>
</reference>
<feature type="coiled-coil region" evidence="2">
    <location>
        <begin position="198"/>
        <end position="230"/>
    </location>
</feature>
<dbReference type="InterPro" id="IPR024079">
    <property type="entry name" value="MetalloPept_cat_dom_sf"/>
</dbReference>
<evidence type="ECO:0000256" key="3">
    <source>
        <dbReference type="SAM" id="SignalP"/>
    </source>
</evidence>
<dbReference type="PANTHER" id="PTHR11905:SF247">
    <property type="entry name" value="PEPTIDASE M12B DOMAIN-CONTAINING PROTEIN"/>
    <property type="match status" value="1"/>
</dbReference>
<dbReference type="Proteomes" id="UP000580250">
    <property type="component" value="Unassembled WGS sequence"/>
</dbReference>
<dbReference type="GO" id="GO:0006508">
    <property type="term" value="P:proteolysis"/>
    <property type="evidence" value="ECO:0007669"/>
    <property type="project" value="InterPro"/>
</dbReference>
<feature type="chain" id="PRO_5028273133" description="Peptidase M12B domain-containing protein" evidence="3">
    <location>
        <begin position="25"/>
        <end position="549"/>
    </location>
</feature>
<dbReference type="PROSITE" id="PS50215">
    <property type="entry name" value="ADAM_MEPRO"/>
    <property type="match status" value="1"/>
</dbReference>
<dbReference type="GO" id="GO:0004222">
    <property type="term" value="F:metalloendopeptidase activity"/>
    <property type="evidence" value="ECO:0007669"/>
    <property type="project" value="InterPro"/>
</dbReference>
<accession>A0A6V7XS84</accession>
<dbReference type="SUPFAM" id="SSF55486">
    <property type="entry name" value="Metalloproteases ('zincins'), catalytic domain"/>
    <property type="match status" value="1"/>
</dbReference>
<dbReference type="OrthoDB" id="10035764at2759"/>
<comment type="caution">
    <text evidence="5">The sequence shown here is derived from an EMBL/GenBank/DDBJ whole genome shotgun (WGS) entry which is preliminary data.</text>
</comment>
<dbReference type="PANTHER" id="PTHR11905">
    <property type="entry name" value="ADAM A DISINTEGRIN AND METALLOPROTEASE DOMAIN"/>
    <property type="match status" value="1"/>
</dbReference>
<dbReference type="CDD" id="cd04273">
    <property type="entry name" value="ZnMc_ADAMTS_like"/>
    <property type="match status" value="1"/>
</dbReference>
<dbReference type="Pfam" id="PF01421">
    <property type="entry name" value="Reprolysin"/>
    <property type="match status" value="1"/>
</dbReference>
<feature type="binding site" evidence="1">
    <location>
        <position position="480"/>
    </location>
    <ligand>
        <name>Zn(2+)</name>
        <dbReference type="ChEBI" id="CHEBI:29105"/>
        <note>catalytic</note>
    </ligand>
</feature>
<feature type="binding site" evidence="1">
    <location>
        <position position="490"/>
    </location>
    <ligand>
        <name>Zn(2+)</name>
        <dbReference type="ChEBI" id="CHEBI:29105"/>
        <note>catalytic</note>
    </ligand>
</feature>
<name>A0A6V7XS84_MELEN</name>
<keyword evidence="3" id="KW-0732">Signal</keyword>
<dbReference type="AlphaFoldDB" id="A0A6V7XS84"/>
<feature type="signal peptide" evidence="3">
    <location>
        <begin position="1"/>
        <end position="24"/>
    </location>
</feature>
<keyword evidence="1" id="KW-0479">Metal-binding</keyword>
<dbReference type="Gene3D" id="3.40.390.10">
    <property type="entry name" value="Collagenase (Catalytic Domain)"/>
    <property type="match status" value="1"/>
</dbReference>
<organism evidence="5 6">
    <name type="scientific">Meloidogyne enterolobii</name>
    <name type="common">Root-knot nematode worm</name>
    <name type="synonym">Meloidogyne mayaguensis</name>
    <dbReference type="NCBI Taxonomy" id="390850"/>
    <lineage>
        <taxon>Eukaryota</taxon>
        <taxon>Metazoa</taxon>
        <taxon>Ecdysozoa</taxon>
        <taxon>Nematoda</taxon>
        <taxon>Chromadorea</taxon>
        <taxon>Rhabditida</taxon>
        <taxon>Tylenchina</taxon>
        <taxon>Tylenchomorpha</taxon>
        <taxon>Tylenchoidea</taxon>
        <taxon>Meloidogynidae</taxon>
        <taxon>Meloidogyninae</taxon>
        <taxon>Meloidogyne</taxon>
    </lineage>
</organism>
<feature type="binding site" evidence="1">
    <location>
        <position position="484"/>
    </location>
    <ligand>
        <name>Zn(2+)</name>
        <dbReference type="ChEBI" id="CHEBI:29105"/>
        <note>catalytic</note>
    </ligand>
</feature>
<evidence type="ECO:0000256" key="1">
    <source>
        <dbReference type="PROSITE-ProRule" id="PRU00276"/>
    </source>
</evidence>
<dbReference type="GO" id="GO:0046872">
    <property type="term" value="F:metal ion binding"/>
    <property type="evidence" value="ECO:0007669"/>
    <property type="project" value="UniProtKB-KW"/>
</dbReference>
<feature type="active site" evidence="1">
    <location>
        <position position="481"/>
    </location>
</feature>
<comment type="caution">
    <text evidence="1">Lacks conserved residue(s) required for the propagation of feature annotation.</text>
</comment>
<sequence>MKQQRLSLFLLKLSLFIQILFTDAIHREMSISELQQTFGVSKHEHVPDYHLLDFFKRIENKNNNLRHLHFKAFNSSYLIQLIPNKLISPHMISVFDSKQQYGFPSHIKTNCHFHGIVLTHGNIKAAISDCNRLMGIIIHEENFLVLQTLPERVKRKNEKEGKPHYLIFKRDPALINFNEHFQPSFSLKEKLIKTEFTKNNWKRKTRSLKEAKEEEEIEEQQQQQQTIIKEEESFCDVDIKNSELLFKAADDPSPPTSSDIISSSNFENTALASSKNNLLMLPENNYFLPHFSELTKTVKTTINNYTLPVAARLDSLFIFPQLDPITLEIGLFLDSMLFEHFKKEFTTEPEQHLTDFSLALINNVHVLYQQPSLSPNLDIVIVRFEMWKTQPAPLATEIHKNGQAQTLLDSFCRHQARINPGTDLTHPEHWDHAVLLTGYDIYHTTSSVAGVAPVGRMCDELFACSLVEGLHLGRSFVLAHEMGHNMGMVHDGVQNQCGRSCCLMSAVNGAGKTTWSSCSVREFNAFLLQMDESGRGNCLRDSSESIASF</sequence>
<dbReference type="EMBL" id="CAJEWN010002142">
    <property type="protein sequence ID" value="CAD2202144.1"/>
    <property type="molecule type" value="Genomic_DNA"/>
</dbReference>
<dbReference type="InterPro" id="IPR001590">
    <property type="entry name" value="Peptidase_M12B"/>
</dbReference>
<protein>
    <recommendedName>
        <fullName evidence="4">Peptidase M12B domain-containing protein</fullName>
    </recommendedName>
</protein>
<proteinExistence type="predicted"/>
<evidence type="ECO:0000313" key="5">
    <source>
        <dbReference type="EMBL" id="CAD2202144.1"/>
    </source>
</evidence>
<keyword evidence="1" id="KW-0862">Zinc</keyword>
<keyword evidence="1" id="KW-1015">Disulfide bond</keyword>
<evidence type="ECO:0000313" key="6">
    <source>
        <dbReference type="Proteomes" id="UP000580250"/>
    </source>
</evidence>
<gene>
    <name evidence="5" type="ORF">MENT_LOCUS55760</name>
</gene>
<evidence type="ECO:0000256" key="2">
    <source>
        <dbReference type="SAM" id="Coils"/>
    </source>
</evidence>
<feature type="disulfide bond" evidence="1">
    <location>
        <begin position="497"/>
        <end position="502"/>
    </location>
</feature>
<keyword evidence="2" id="KW-0175">Coiled coil</keyword>
<feature type="domain" description="Peptidase M12B" evidence="4">
    <location>
        <begin position="325"/>
        <end position="531"/>
    </location>
</feature>